<dbReference type="PANTHER" id="PTHR12526:SF635">
    <property type="entry name" value="GLYCOSYL TRANSFERASE GROUP 1"/>
    <property type="match status" value="1"/>
</dbReference>
<organism evidence="3 4">
    <name type="scientific">Cellulomonas xiejunii</name>
    <dbReference type="NCBI Taxonomy" id="2968083"/>
    <lineage>
        <taxon>Bacteria</taxon>
        <taxon>Bacillati</taxon>
        <taxon>Actinomycetota</taxon>
        <taxon>Actinomycetes</taxon>
        <taxon>Micrococcales</taxon>
        <taxon>Cellulomonadaceae</taxon>
        <taxon>Cellulomonas</taxon>
    </lineage>
</organism>
<reference evidence="3 4" key="1">
    <citation type="submission" date="2022-07" db="EMBL/GenBank/DDBJ databases">
        <title>Novel species in genus cellulomonas.</title>
        <authorList>
            <person name="Ye L."/>
        </authorList>
    </citation>
    <scope>NUCLEOTIDE SEQUENCE [LARGE SCALE GENOMIC DNA]</scope>
    <source>
        <strain evidence="4">zg-B89</strain>
    </source>
</reference>
<dbReference type="CDD" id="cd03801">
    <property type="entry name" value="GT4_PimA-like"/>
    <property type="match status" value="1"/>
</dbReference>
<evidence type="ECO:0000256" key="1">
    <source>
        <dbReference type="ARBA" id="ARBA00022679"/>
    </source>
</evidence>
<keyword evidence="4" id="KW-1185">Reference proteome</keyword>
<feature type="domain" description="Glycosyl transferase family 1" evidence="2">
    <location>
        <begin position="268"/>
        <end position="366"/>
    </location>
</feature>
<proteinExistence type="predicted"/>
<protein>
    <submittedName>
        <fullName evidence="3">Glycosyltransferase family 4 protein</fullName>
    </submittedName>
</protein>
<name>A0ABY5KL82_9CELL</name>
<dbReference type="Pfam" id="PF00534">
    <property type="entry name" value="Glycos_transf_1"/>
    <property type="match status" value="1"/>
</dbReference>
<dbReference type="Proteomes" id="UP001316384">
    <property type="component" value="Chromosome"/>
</dbReference>
<keyword evidence="1" id="KW-0808">Transferase</keyword>
<dbReference type="PANTHER" id="PTHR12526">
    <property type="entry name" value="GLYCOSYLTRANSFERASE"/>
    <property type="match status" value="1"/>
</dbReference>
<evidence type="ECO:0000259" key="2">
    <source>
        <dbReference type="Pfam" id="PF00534"/>
    </source>
</evidence>
<dbReference type="InterPro" id="IPR001296">
    <property type="entry name" value="Glyco_trans_1"/>
</dbReference>
<gene>
    <name evidence="3" type="ORF">NP048_11990</name>
</gene>
<sequence length="392" mass="41867">MRIGLVKPDWGIRGGFEVVVDRVVRDLSAAGHDVDVVQVAVAELGRTPFGASVDPLVWAQAPEWFTHMALVERFRALDLSDYDVVVSTQPPSYAVRHPRHLALFYHHQRAFYDLEDVWVAAGRADAALHRAASALLRHAEADDIAGVGHFLVGSRRVQERLGEFHGPGLSMSLYEAAAPVVDAEAGGGSHVLTVSRHEFTKRTELTVQALALGDVPGVLVGDGGRLPYVRDLAARFATGALDPVAVAPQDLWLNLGLPAGDEDPAPAPHVRLLGRVDDATLDGLYRDALCVVAPAYDEDDGLTVREAMAYGRPVVVCRDGGGLTAFVEHGVNGLVVEPDGAAIAAAVAELAGDPDLAARLGRAGQEKARTLTEARARRQLLDAVERTAELSR</sequence>
<evidence type="ECO:0000313" key="4">
    <source>
        <dbReference type="Proteomes" id="UP001316384"/>
    </source>
</evidence>
<evidence type="ECO:0000313" key="3">
    <source>
        <dbReference type="EMBL" id="UUI70524.1"/>
    </source>
</evidence>
<dbReference type="EMBL" id="CP101987">
    <property type="protein sequence ID" value="UUI70524.1"/>
    <property type="molecule type" value="Genomic_DNA"/>
</dbReference>
<dbReference type="Gene3D" id="3.40.50.2000">
    <property type="entry name" value="Glycogen Phosphorylase B"/>
    <property type="match status" value="2"/>
</dbReference>
<accession>A0ABY5KL82</accession>
<dbReference type="SUPFAM" id="SSF53756">
    <property type="entry name" value="UDP-Glycosyltransferase/glycogen phosphorylase"/>
    <property type="match status" value="1"/>
</dbReference>
<dbReference type="RefSeq" id="WP_227575827.1">
    <property type="nucleotide sequence ID" value="NZ_CP101987.1"/>
</dbReference>